<keyword evidence="1" id="KW-0472">Membrane</keyword>
<sequence length="220" mass="23848">MPKADLPWPARIKHGRYLLFLIVLLAAGWPCAATLRPAEAIAAAFDIAALVFILSVIPLWRDSSPDEMRMQSERDDGGQVALLLLTVGIVMVMLVAVALLLKDKDALGVFEIALLVGTLLIAWTFSNLVFAFHYTRLYYRSNTGAGRKGDHGGLDVPGTKEPLFADFVNFSFVLGMTCQTADIAITGPRMRRVATVHGFVAFVFNLGILALTVNVVASSV</sequence>
<organism evidence="2 3">
    <name type="scientific">Candidatus Andeanibacterium colombiense</name>
    <dbReference type="NCBI Taxonomy" id="3121345"/>
    <lineage>
        <taxon>Bacteria</taxon>
        <taxon>Pseudomonadati</taxon>
        <taxon>Pseudomonadota</taxon>
        <taxon>Alphaproteobacteria</taxon>
        <taxon>Sphingomonadales</taxon>
        <taxon>Sphingomonadaceae</taxon>
        <taxon>Candidatus Andeanibacterium</taxon>
    </lineage>
</organism>
<keyword evidence="1" id="KW-0812">Transmembrane</keyword>
<gene>
    <name evidence="2" type="ORF">P0Y56_07815</name>
</gene>
<keyword evidence="1" id="KW-1133">Transmembrane helix</keyword>
<feature type="transmembrane region" description="Helical" evidence="1">
    <location>
        <begin position="107"/>
        <end position="132"/>
    </location>
</feature>
<evidence type="ECO:0000313" key="2">
    <source>
        <dbReference type="EMBL" id="WEK48191.1"/>
    </source>
</evidence>
<feature type="transmembrane region" description="Helical" evidence="1">
    <location>
        <begin position="80"/>
        <end position="101"/>
    </location>
</feature>
<dbReference type="Pfam" id="PF07077">
    <property type="entry name" value="DUF1345"/>
    <property type="match status" value="1"/>
</dbReference>
<evidence type="ECO:0000256" key="1">
    <source>
        <dbReference type="SAM" id="Phobius"/>
    </source>
</evidence>
<dbReference type="KEGG" id="acob:P0Y56_07815"/>
<evidence type="ECO:0000313" key="3">
    <source>
        <dbReference type="Proteomes" id="UP001218362"/>
    </source>
</evidence>
<protein>
    <submittedName>
        <fullName evidence="2">DUF1345 domain-containing protein</fullName>
    </submittedName>
</protein>
<feature type="transmembrane region" description="Helical" evidence="1">
    <location>
        <begin position="17"/>
        <end position="35"/>
    </location>
</feature>
<feature type="transmembrane region" description="Helical" evidence="1">
    <location>
        <begin position="41"/>
        <end position="60"/>
    </location>
</feature>
<feature type="transmembrane region" description="Helical" evidence="1">
    <location>
        <begin position="199"/>
        <end position="217"/>
    </location>
</feature>
<name>A0AAJ6BQE8_9SPHN</name>
<accession>A0AAJ6BQE8</accession>
<dbReference type="AlphaFoldDB" id="A0AAJ6BQE8"/>
<dbReference type="EMBL" id="CP119316">
    <property type="protein sequence ID" value="WEK48191.1"/>
    <property type="molecule type" value="Genomic_DNA"/>
</dbReference>
<dbReference type="InterPro" id="IPR009781">
    <property type="entry name" value="DUF1345"/>
</dbReference>
<proteinExistence type="predicted"/>
<dbReference type="Proteomes" id="UP001218362">
    <property type="component" value="Chromosome"/>
</dbReference>
<reference evidence="2" key="1">
    <citation type="submission" date="2023-03" db="EMBL/GenBank/DDBJ databases">
        <title>Andean soil-derived lignocellulolytic bacterial consortium as a source of novel taxa and putative plastic-active enzymes.</title>
        <authorList>
            <person name="Diaz-Garcia L."/>
            <person name="Chuvochina M."/>
            <person name="Feuerriegel G."/>
            <person name="Bunk B."/>
            <person name="Sproer C."/>
            <person name="Streit W.R."/>
            <person name="Rodriguez L.M."/>
            <person name="Overmann J."/>
            <person name="Jimenez D.J."/>
        </authorList>
    </citation>
    <scope>NUCLEOTIDE SEQUENCE</scope>
    <source>
        <strain evidence="2">MAG 26</strain>
    </source>
</reference>